<sequence length="699" mass="79803">MPKSYRCAVCGRTHLKQRRPIKTKQLKRYVTKLINREIQSNDVICDKCRAAYRKTVTKSRTTQKQASLIEGVISDKEDAEFVVDIESTTSEVLRSPKNINLHVQSATSSHKYCVICKEHLSKAKKSCIIPLNARTQSFIEKGIFIDSQARCCVNHLTNKIFSDKALELLKSKYSKTLFNRTDIVTLLENVRKTFSLSSSVNFENLQLLSDSVCYSLTGLSKEHFEDVVSHLSSLRNSSVRTIRTCVAILLTKLRTGLPNHLLGVIFSLTKDQIQRCIHSGRTCLMQDFVPVHVGFHHISHADFVTQHTTPLSKKKFSSNSDDAAIVVLDGTYIYIQKSSDYAFQRMSFSVYKHRPLVKPMVIVGTDGYILSILGPYYAKNNDASITKHILKTNTEGMKSWLNDNDIFIVDRGFRDVSAYLVEEGFNVEMPQYLRKGNKQHNTEEANTSRLVTKVRWVVESVNSRIKQWKFFDKVVSNHYIPYIGDFLRIVCSLLNCYRPQLANMDPSTEEIANKMLVRSAMSNDVQKMVEEEGLLKKRSIFKKVEMNTSGFSLPLPDFPILSMDKLREITLGIYQLKEAKNYMSDNFTDNQYEVYVCNPIDHLLRVKLKSRHSSSVRHTVFIHYTQDGEIVGWYCTCKVGARVVGCCAHVASVLWYLGYHRFQGTDLHQVKFHSSITDASFLPETDSEMDSGSDNNPEE</sequence>
<dbReference type="InterPro" id="IPR027806">
    <property type="entry name" value="HARBI1_dom"/>
</dbReference>
<keyword evidence="2" id="KW-0479">Metal-binding</keyword>
<dbReference type="Pfam" id="PF13359">
    <property type="entry name" value="DDE_Tnp_4"/>
    <property type="match status" value="1"/>
</dbReference>
<dbReference type="RefSeq" id="XP_022298564.1">
    <property type="nucleotide sequence ID" value="XM_022442856.1"/>
</dbReference>
<comment type="cofactor">
    <cofactor evidence="1">
        <name>a divalent metal cation</name>
        <dbReference type="ChEBI" id="CHEBI:60240"/>
    </cofactor>
</comment>
<dbReference type="GeneID" id="111107587"/>
<evidence type="ECO:0000256" key="3">
    <source>
        <dbReference type="PROSITE-ProRule" id="PRU00325"/>
    </source>
</evidence>
<dbReference type="PROSITE" id="PS50966">
    <property type="entry name" value="ZF_SWIM"/>
    <property type="match status" value="1"/>
</dbReference>
<evidence type="ECO:0000313" key="5">
    <source>
        <dbReference type="Proteomes" id="UP000694844"/>
    </source>
</evidence>
<dbReference type="AlphaFoldDB" id="A0A8B8B772"/>
<organism evidence="5 6">
    <name type="scientific">Crassostrea virginica</name>
    <name type="common">Eastern oyster</name>
    <dbReference type="NCBI Taxonomy" id="6565"/>
    <lineage>
        <taxon>Eukaryota</taxon>
        <taxon>Metazoa</taxon>
        <taxon>Spiralia</taxon>
        <taxon>Lophotrochozoa</taxon>
        <taxon>Mollusca</taxon>
        <taxon>Bivalvia</taxon>
        <taxon>Autobranchia</taxon>
        <taxon>Pteriomorphia</taxon>
        <taxon>Ostreida</taxon>
        <taxon>Ostreoidea</taxon>
        <taxon>Ostreidae</taxon>
        <taxon>Crassostrea</taxon>
    </lineage>
</organism>
<dbReference type="GO" id="GO:0008270">
    <property type="term" value="F:zinc ion binding"/>
    <property type="evidence" value="ECO:0007669"/>
    <property type="project" value="UniProtKB-KW"/>
</dbReference>
<name>A0A8B8B772_CRAVI</name>
<dbReference type="Proteomes" id="UP000694844">
    <property type="component" value="Chromosome 8"/>
</dbReference>
<keyword evidence="3" id="KW-0863">Zinc-finger</keyword>
<evidence type="ECO:0000259" key="4">
    <source>
        <dbReference type="PROSITE" id="PS50966"/>
    </source>
</evidence>
<evidence type="ECO:0000256" key="1">
    <source>
        <dbReference type="ARBA" id="ARBA00001968"/>
    </source>
</evidence>
<dbReference type="KEGG" id="cvn:111107587"/>
<feature type="domain" description="SWIM-type" evidence="4">
    <location>
        <begin position="620"/>
        <end position="658"/>
    </location>
</feature>
<proteinExistence type="predicted"/>
<protein>
    <submittedName>
        <fullName evidence="6">Uncharacterized protein LOC111107587</fullName>
    </submittedName>
</protein>
<gene>
    <name evidence="6" type="primary">LOC111107587</name>
</gene>
<keyword evidence="3" id="KW-0862">Zinc</keyword>
<reference evidence="6" key="1">
    <citation type="submission" date="2025-08" db="UniProtKB">
        <authorList>
            <consortium name="RefSeq"/>
        </authorList>
    </citation>
    <scope>IDENTIFICATION</scope>
    <source>
        <tissue evidence="6">Whole sample</tissue>
    </source>
</reference>
<dbReference type="InterPro" id="IPR007527">
    <property type="entry name" value="Znf_SWIM"/>
</dbReference>
<evidence type="ECO:0000313" key="6">
    <source>
        <dbReference type="RefSeq" id="XP_022298564.1"/>
    </source>
</evidence>
<accession>A0A8B8B772</accession>
<dbReference type="PANTHER" id="PTHR23080">
    <property type="entry name" value="THAP DOMAIN PROTEIN"/>
    <property type="match status" value="1"/>
</dbReference>
<keyword evidence="5" id="KW-1185">Reference proteome</keyword>
<evidence type="ECO:0000256" key="2">
    <source>
        <dbReference type="ARBA" id="ARBA00022723"/>
    </source>
</evidence>